<feature type="compositionally biased region" description="Polar residues" evidence="1">
    <location>
        <begin position="670"/>
        <end position="685"/>
    </location>
</feature>
<keyword evidence="4" id="KW-1185">Reference proteome</keyword>
<dbReference type="AlphaFoldDB" id="A0A8H6RG26"/>
<dbReference type="InterPro" id="IPR010816">
    <property type="entry name" value="Het-C"/>
</dbReference>
<feature type="compositionally biased region" description="Basic and acidic residues" evidence="1">
    <location>
        <begin position="545"/>
        <end position="576"/>
    </location>
</feature>
<feature type="compositionally biased region" description="Gly residues" evidence="1">
    <location>
        <begin position="1009"/>
        <end position="1030"/>
    </location>
</feature>
<feature type="compositionally biased region" description="Gly residues" evidence="1">
    <location>
        <begin position="968"/>
        <end position="978"/>
    </location>
</feature>
<evidence type="ECO:0000313" key="3">
    <source>
        <dbReference type="EMBL" id="KAF7190421.1"/>
    </source>
</evidence>
<evidence type="ECO:0008006" key="5">
    <source>
        <dbReference type="Google" id="ProtNLM"/>
    </source>
</evidence>
<feature type="compositionally biased region" description="Polar residues" evidence="1">
    <location>
        <begin position="703"/>
        <end position="712"/>
    </location>
</feature>
<evidence type="ECO:0000256" key="1">
    <source>
        <dbReference type="SAM" id="MobiDB-lite"/>
    </source>
</evidence>
<gene>
    <name evidence="3" type="ORF">HII31_08135</name>
</gene>
<evidence type="ECO:0000256" key="2">
    <source>
        <dbReference type="SAM" id="SignalP"/>
    </source>
</evidence>
<dbReference type="PANTHER" id="PTHR14905">
    <property type="entry name" value="NG37"/>
    <property type="match status" value="1"/>
</dbReference>
<keyword evidence="2" id="KW-0732">Signal</keyword>
<dbReference type="Proteomes" id="UP000660729">
    <property type="component" value="Unassembled WGS sequence"/>
</dbReference>
<feature type="compositionally biased region" description="Basic and acidic residues" evidence="1">
    <location>
        <begin position="979"/>
        <end position="1007"/>
    </location>
</feature>
<accession>A0A8H6RG26</accession>
<dbReference type="PANTHER" id="PTHR14905:SF11">
    <property type="entry name" value="TINC (EUROFUNG)"/>
    <property type="match status" value="1"/>
</dbReference>
<dbReference type="OrthoDB" id="2506204at2759"/>
<protein>
    <recommendedName>
        <fullName evidence="5">Het-C-domain-containing protein</fullName>
    </recommendedName>
</protein>
<feature type="compositionally biased region" description="Basic residues" evidence="1">
    <location>
        <begin position="811"/>
        <end position="825"/>
    </location>
</feature>
<proteinExistence type="predicted"/>
<feature type="chain" id="PRO_5034916473" description="Het-C-domain-containing protein" evidence="2">
    <location>
        <begin position="26"/>
        <end position="1036"/>
    </location>
</feature>
<feature type="region of interest" description="Disordered" evidence="1">
    <location>
        <begin position="545"/>
        <end position="593"/>
    </location>
</feature>
<evidence type="ECO:0000313" key="4">
    <source>
        <dbReference type="Proteomes" id="UP000660729"/>
    </source>
</evidence>
<organism evidence="3 4">
    <name type="scientific">Pseudocercospora fuligena</name>
    <dbReference type="NCBI Taxonomy" id="685502"/>
    <lineage>
        <taxon>Eukaryota</taxon>
        <taxon>Fungi</taxon>
        <taxon>Dikarya</taxon>
        <taxon>Ascomycota</taxon>
        <taxon>Pezizomycotina</taxon>
        <taxon>Dothideomycetes</taxon>
        <taxon>Dothideomycetidae</taxon>
        <taxon>Mycosphaerellales</taxon>
        <taxon>Mycosphaerellaceae</taxon>
        <taxon>Pseudocercospora</taxon>
    </lineage>
</organism>
<feature type="compositionally biased region" description="Basic and acidic residues" evidence="1">
    <location>
        <begin position="714"/>
        <end position="728"/>
    </location>
</feature>
<feature type="compositionally biased region" description="Acidic residues" evidence="1">
    <location>
        <begin position="796"/>
        <end position="807"/>
    </location>
</feature>
<comment type="caution">
    <text evidence="3">The sequence shown here is derived from an EMBL/GenBank/DDBJ whole genome shotgun (WGS) entry which is preliminary data.</text>
</comment>
<name>A0A8H6RG26_9PEZI</name>
<feature type="compositionally biased region" description="Low complexity" evidence="1">
    <location>
        <begin position="774"/>
        <end position="784"/>
    </location>
</feature>
<feature type="compositionally biased region" description="Basic residues" evidence="1">
    <location>
        <begin position="844"/>
        <end position="853"/>
    </location>
</feature>
<reference evidence="3" key="1">
    <citation type="submission" date="2020-04" db="EMBL/GenBank/DDBJ databases">
        <title>Draft genome resource of the tomato pathogen Pseudocercospora fuligena.</title>
        <authorList>
            <person name="Zaccaron A."/>
        </authorList>
    </citation>
    <scope>NUCLEOTIDE SEQUENCE</scope>
    <source>
        <strain evidence="3">PF001</strain>
    </source>
</reference>
<dbReference type="EMBL" id="JABCIY010000169">
    <property type="protein sequence ID" value="KAF7190421.1"/>
    <property type="molecule type" value="Genomic_DNA"/>
</dbReference>
<feature type="region of interest" description="Disordered" evidence="1">
    <location>
        <begin position="669"/>
        <end position="1036"/>
    </location>
</feature>
<feature type="signal peptide" evidence="2">
    <location>
        <begin position="1"/>
        <end position="25"/>
    </location>
</feature>
<dbReference type="Pfam" id="PF07217">
    <property type="entry name" value="Het-C"/>
    <property type="match status" value="1"/>
</dbReference>
<sequence>MALKYSSWLPVIAVLVLLYAGQANAFGAGNIGSTSKIEGQNWRHGDIEDTLLTILTARAFGSKKFSRLDVKRTYFGNWLRDYSQAVDVGTVKYVSAEAIRLLLWILGFMSFGYGTEEFEVTKERLGCYRPEEHIDNPKDYADNLDARQYDRRLRGPIDERRELSIDERTGLKHYIASEDQGITTSAGMVRGLFRKCIELGRRYKHNNDKRDYYEALRLLGTACHCLEDYSAHSNYTELALIELGERDVFPHVGRRTQIELRGARHPVYPIITGTFGGVDFLHSVMGEFTDKATQYELDELEGTLIQSQNADTSLLQDLLDKLPPGILGDSDQKGKAEQLKVNAQAQQMQNMHITPKEPEAFTQQVEEIQRQIYPLFEFHDNLMKSINEAIEKIPVLPDLIEQLQDQVSIFVFSLMAPFVVPIVNQIKNELRTGSSEIIQSSKAQQLNVFQDDNCTDPTHSMLSKDHFSNILNEPAGKVASQVLKWVVPQIVACWDDDNIDIRRTNDRIINGVFHHPALRDYGEDGATDGRHLMFQVVERWWSEKSDRERDDLRDKLSRDGVEQGRNHKEGVQDHGHGCGKPLGLPNMKTSQSSGAIGGNFGGLQQALGGGSSSGGRQNKMQSQISDTVGDAVGGGALGSIVGGLAGAVGGGLLGGAFIGENAEKKRYSSGGYNNDGDSYTSQVTETGHVPGGYGGQSERYGQAQMSQTQYSSGGHEERYQRYEQDGHSGRTGYGFEQRTEVQPSYGGGYEQRTERRYEQPGGSYIQETSEQRFSSSGQQYGQQSETRYGHKKKDSDDDDDDSNDDDDYEKKMKKQRKKEEKRRKKEREEEEERQYGRRNSGSRERRRSGSRKRRDSDEHKRRSGGGHGGYQSERREEYSQSSGGGYGRQEYSSHSESRYESSSYQQQSYGGGDSYGRQEQSYGGGDNYGRQEQSYGGGDNYGRQQQSYGGDSFSGGEYGRPPPREEFGGGGGGFGQGEYGRREEFGGGGGYERRNDDDNEYGRRDEMPGGFGNEGYGGGGGYGGSSGYGDEGGRRW</sequence>
<dbReference type="InterPro" id="IPR052577">
    <property type="entry name" value="VWA7"/>
</dbReference>